<keyword evidence="3" id="KW-1185">Reference proteome</keyword>
<evidence type="ECO:0000256" key="1">
    <source>
        <dbReference type="SAM" id="MobiDB-lite"/>
    </source>
</evidence>
<feature type="region of interest" description="Disordered" evidence="1">
    <location>
        <begin position="92"/>
        <end position="119"/>
    </location>
</feature>
<protein>
    <submittedName>
        <fullName evidence="2">Uncharacterized protein</fullName>
    </submittedName>
</protein>
<sequence>MSNITSSTPRMRHLQPLNTREDDQENWNKNKQERKVKATFQDRSADNNKAKDTLRYLAKRERHVYISDHDASIPHARAHTLTPAASMLRARAHSSRSEAAEWRCESSPPSRSPAGLAYL</sequence>
<gene>
    <name evidence="2" type="ORF">C2845_PM07G19060</name>
</gene>
<dbReference type="Proteomes" id="UP000275267">
    <property type="component" value="Unassembled WGS sequence"/>
</dbReference>
<reference evidence="3" key="1">
    <citation type="journal article" date="2019" name="Nat. Commun.">
        <title>The genome of broomcorn millet.</title>
        <authorList>
            <person name="Zou C."/>
            <person name="Miki D."/>
            <person name="Li D."/>
            <person name="Tang Q."/>
            <person name="Xiao L."/>
            <person name="Rajput S."/>
            <person name="Deng P."/>
            <person name="Jia W."/>
            <person name="Huang R."/>
            <person name="Zhang M."/>
            <person name="Sun Y."/>
            <person name="Hu J."/>
            <person name="Fu X."/>
            <person name="Schnable P.S."/>
            <person name="Li F."/>
            <person name="Zhang H."/>
            <person name="Feng B."/>
            <person name="Zhu X."/>
            <person name="Liu R."/>
            <person name="Schnable J.C."/>
            <person name="Zhu J.-K."/>
            <person name="Zhang H."/>
        </authorList>
    </citation>
    <scope>NUCLEOTIDE SEQUENCE [LARGE SCALE GENOMIC DNA]</scope>
</reference>
<evidence type="ECO:0000313" key="3">
    <source>
        <dbReference type="Proteomes" id="UP000275267"/>
    </source>
</evidence>
<name>A0A3L6SHE1_PANMI</name>
<feature type="compositionally biased region" description="Basic and acidic residues" evidence="1">
    <location>
        <begin position="95"/>
        <end position="104"/>
    </location>
</feature>
<organism evidence="2 3">
    <name type="scientific">Panicum miliaceum</name>
    <name type="common">Proso millet</name>
    <name type="synonym">Broomcorn millet</name>
    <dbReference type="NCBI Taxonomy" id="4540"/>
    <lineage>
        <taxon>Eukaryota</taxon>
        <taxon>Viridiplantae</taxon>
        <taxon>Streptophyta</taxon>
        <taxon>Embryophyta</taxon>
        <taxon>Tracheophyta</taxon>
        <taxon>Spermatophyta</taxon>
        <taxon>Magnoliopsida</taxon>
        <taxon>Liliopsida</taxon>
        <taxon>Poales</taxon>
        <taxon>Poaceae</taxon>
        <taxon>PACMAD clade</taxon>
        <taxon>Panicoideae</taxon>
        <taxon>Panicodae</taxon>
        <taxon>Paniceae</taxon>
        <taxon>Panicinae</taxon>
        <taxon>Panicum</taxon>
        <taxon>Panicum sect. Panicum</taxon>
    </lineage>
</organism>
<comment type="caution">
    <text evidence="2">The sequence shown here is derived from an EMBL/GenBank/DDBJ whole genome shotgun (WGS) entry which is preliminary data.</text>
</comment>
<dbReference type="AlphaFoldDB" id="A0A3L6SHE1"/>
<feature type="compositionally biased region" description="Basic and acidic residues" evidence="1">
    <location>
        <begin position="26"/>
        <end position="36"/>
    </location>
</feature>
<evidence type="ECO:0000313" key="2">
    <source>
        <dbReference type="EMBL" id="RLN22011.1"/>
    </source>
</evidence>
<proteinExistence type="predicted"/>
<feature type="region of interest" description="Disordered" evidence="1">
    <location>
        <begin position="1"/>
        <end position="51"/>
    </location>
</feature>
<dbReference type="EMBL" id="PQIB02000004">
    <property type="protein sequence ID" value="RLN22011.1"/>
    <property type="molecule type" value="Genomic_DNA"/>
</dbReference>
<accession>A0A3L6SHE1</accession>